<proteinExistence type="predicted"/>
<sequence length="86" mass="9278">MISKVVHNNSQNIYIPVPEYSIPAISTARVNIVFGGLPTRLISAYVNPGIFLRHLGWASCISTSMLSDLSSISELLLDVFGATIEG</sequence>
<dbReference type="EMBL" id="KQ977120">
    <property type="protein sequence ID" value="KYN05565.1"/>
    <property type="molecule type" value="Genomic_DNA"/>
</dbReference>
<keyword evidence="2" id="KW-1185">Reference proteome</keyword>
<evidence type="ECO:0000313" key="1">
    <source>
        <dbReference type="EMBL" id="KYN05565.1"/>
    </source>
</evidence>
<accession>A0A151ILD0</accession>
<name>A0A151ILD0_9HYME</name>
<organism evidence="1 2">
    <name type="scientific">Cyphomyrmex costatus</name>
    <dbReference type="NCBI Taxonomy" id="456900"/>
    <lineage>
        <taxon>Eukaryota</taxon>
        <taxon>Metazoa</taxon>
        <taxon>Ecdysozoa</taxon>
        <taxon>Arthropoda</taxon>
        <taxon>Hexapoda</taxon>
        <taxon>Insecta</taxon>
        <taxon>Pterygota</taxon>
        <taxon>Neoptera</taxon>
        <taxon>Endopterygota</taxon>
        <taxon>Hymenoptera</taxon>
        <taxon>Apocrita</taxon>
        <taxon>Aculeata</taxon>
        <taxon>Formicoidea</taxon>
        <taxon>Formicidae</taxon>
        <taxon>Myrmicinae</taxon>
        <taxon>Cyphomyrmex</taxon>
    </lineage>
</organism>
<dbReference type="AlphaFoldDB" id="A0A151ILD0"/>
<gene>
    <name evidence="1" type="ORF">ALC62_03483</name>
</gene>
<dbReference type="Proteomes" id="UP000078542">
    <property type="component" value="Unassembled WGS sequence"/>
</dbReference>
<evidence type="ECO:0000313" key="2">
    <source>
        <dbReference type="Proteomes" id="UP000078542"/>
    </source>
</evidence>
<reference evidence="1 2" key="1">
    <citation type="submission" date="2016-03" db="EMBL/GenBank/DDBJ databases">
        <title>Cyphomyrmex costatus WGS genome.</title>
        <authorList>
            <person name="Nygaard S."/>
            <person name="Hu H."/>
            <person name="Boomsma J."/>
            <person name="Zhang G."/>
        </authorList>
    </citation>
    <scope>NUCLEOTIDE SEQUENCE [LARGE SCALE GENOMIC DNA]</scope>
    <source>
        <strain evidence="1">MS0001</strain>
        <tissue evidence="1">Whole body</tissue>
    </source>
</reference>
<protein>
    <submittedName>
        <fullName evidence="1">Uncharacterized protein</fullName>
    </submittedName>
</protein>